<dbReference type="InterPro" id="IPR042402">
    <property type="entry name" value="EDDM3A/EDDM3B"/>
</dbReference>
<dbReference type="PANTHER" id="PTHR16788">
    <property type="entry name" value="EPIDIDYMAL SECRETORY PROTEIN E3 ALPHA"/>
    <property type="match status" value="1"/>
</dbReference>
<dbReference type="RefSeq" id="XP_012921121.1">
    <property type="nucleotide sequence ID" value="XM_013065667.1"/>
</dbReference>
<dbReference type="InterPro" id="IPR036816">
    <property type="entry name" value="RNaseA-like_dom_sf"/>
</dbReference>
<protein>
    <submittedName>
        <fullName evidence="3">Epididymal secretory protein E3-beta</fullName>
    </submittedName>
</protein>
<reference evidence="3" key="1">
    <citation type="submission" date="2025-08" db="UniProtKB">
        <authorList>
            <consortium name="RefSeq"/>
        </authorList>
    </citation>
    <scope>IDENTIFICATION</scope>
</reference>
<feature type="signal peptide" evidence="1">
    <location>
        <begin position="1"/>
        <end position="19"/>
    </location>
</feature>
<gene>
    <name evidence="3" type="primary">Eddm3b</name>
</gene>
<dbReference type="CTD" id="64184"/>
<dbReference type="GeneID" id="101712706"/>
<dbReference type="KEGG" id="hgl:101712706"/>
<sequence>MTSSLKVWGILLTLLGLQCRLLAPSKDISRQKFMEDHHLCPSQEFSAYKCDFLLNEREAVKHKILHLFIYISWYKVEHICYSSNRNDHNRNVYVWPQVPIKVLKCHWESFTNSYRESRSSTIFNSTVT</sequence>
<feature type="chain" id="PRO_5043657572" evidence="1">
    <location>
        <begin position="20"/>
        <end position="128"/>
    </location>
</feature>
<dbReference type="Proteomes" id="UP000694906">
    <property type="component" value="Unplaced"/>
</dbReference>
<proteinExistence type="predicted"/>
<keyword evidence="1" id="KW-0732">Signal</keyword>
<dbReference type="AlphaFoldDB" id="A0AAX6QL12"/>
<evidence type="ECO:0000313" key="2">
    <source>
        <dbReference type="Proteomes" id="UP000694906"/>
    </source>
</evidence>
<accession>A0AAX6QL12</accession>
<evidence type="ECO:0000256" key="1">
    <source>
        <dbReference type="SAM" id="SignalP"/>
    </source>
</evidence>
<organism evidence="2 3">
    <name type="scientific">Heterocephalus glaber</name>
    <name type="common">Naked mole rat</name>
    <dbReference type="NCBI Taxonomy" id="10181"/>
    <lineage>
        <taxon>Eukaryota</taxon>
        <taxon>Metazoa</taxon>
        <taxon>Chordata</taxon>
        <taxon>Craniata</taxon>
        <taxon>Vertebrata</taxon>
        <taxon>Euteleostomi</taxon>
        <taxon>Mammalia</taxon>
        <taxon>Eutheria</taxon>
        <taxon>Euarchontoglires</taxon>
        <taxon>Glires</taxon>
        <taxon>Rodentia</taxon>
        <taxon>Hystricomorpha</taxon>
        <taxon>Bathyergidae</taxon>
        <taxon>Heterocephalus</taxon>
    </lineage>
</organism>
<name>A0AAX6QL12_HETGA</name>
<evidence type="ECO:0000313" key="3">
    <source>
        <dbReference type="RefSeq" id="XP_012921121.1"/>
    </source>
</evidence>
<dbReference type="Gene3D" id="3.10.130.10">
    <property type="entry name" value="Ribonuclease A-like domain"/>
    <property type="match status" value="1"/>
</dbReference>
<dbReference type="SUPFAM" id="SSF54076">
    <property type="entry name" value="RNase A-like"/>
    <property type="match status" value="1"/>
</dbReference>
<dbReference type="PANTHER" id="PTHR16788:SF0">
    <property type="entry name" value="EPIDIDYMAL SECRETORY PROTEIN E3-BETA"/>
    <property type="match status" value="1"/>
</dbReference>
<keyword evidence="2" id="KW-1185">Reference proteome</keyword>